<dbReference type="Proteomes" id="UP000007129">
    <property type="component" value="Unassembled WGS sequence"/>
</dbReference>
<evidence type="ECO:0000256" key="4">
    <source>
        <dbReference type="ARBA" id="ARBA00023015"/>
    </source>
</evidence>
<evidence type="ECO:0000256" key="1">
    <source>
        <dbReference type="ARBA" id="ARBA00004123"/>
    </source>
</evidence>
<dbReference type="HOGENOM" id="CLU_303259_0_0_1"/>
<evidence type="ECO:0000256" key="2">
    <source>
        <dbReference type="ARBA" id="ARBA00022723"/>
    </source>
</evidence>
<feature type="region of interest" description="Disordered" evidence="8">
    <location>
        <begin position="68"/>
        <end position="112"/>
    </location>
</feature>
<dbReference type="SUPFAM" id="SSF56059">
    <property type="entry name" value="Glutathione synthetase ATP-binding domain-like"/>
    <property type="match status" value="1"/>
</dbReference>
<evidence type="ECO:0000313" key="10">
    <source>
        <dbReference type="EMBL" id="EKG16592.1"/>
    </source>
</evidence>
<dbReference type="InterPro" id="IPR052202">
    <property type="entry name" value="Yeast_MetPath_Reg"/>
</dbReference>
<evidence type="ECO:0000256" key="8">
    <source>
        <dbReference type="SAM" id="MobiDB-lite"/>
    </source>
</evidence>
<dbReference type="CDD" id="cd12148">
    <property type="entry name" value="fungal_TF_MHR"/>
    <property type="match status" value="1"/>
</dbReference>
<dbReference type="SMART" id="SM00906">
    <property type="entry name" value="Fungal_trans"/>
    <property type="match status" value="1"/>
</dbReference>
<name>K2RV71_MACPH</name>
<dbReference type="CDD" id="cd00067">
    <property type="entry name" value="GAL4"/>
    <property type="match status" value="1"/>
</dbReference>
<dbReference type="InterPro" id="IPR007219">
    <property type="entry name" value="XnlR_reg_dom"/>
</dbReference>
<dbReference type="InParanoid" id="K2RV71"/>
<accession>K2RV71</accession>
<dbReference type="STRING" id="1126212.K2RV71"/>
<evidence type="ECO:0000256" key="3">
    <source>
        <dbReference type="ARBA" id="ARBA00022833"/>
    </source>
</evidence>
<dbReference type="GO" id="GO:0006351">
    <property type="term" value="P:DNA-templated transcription"/>
    <property type="evidence" value="ECO:0007669"/>
    <property type="project" value="InterPro"/>
</dbReference>
<dbReference type="Gene3D" id="3.30.470.20">
    <property type="entry name" value="ATP-grasp fold, B domain"/>
    <property type="match status" value="1"/>
</dbReference>
<keyword evidence="5" id="KW-0238">DNA-binding</keyword>
<dbReference type="GO" id="GO:0008270">
    <property type="term" value="F:zinc ion binding"/>
    <property type="evidence" value="ECO:0007669"/>
    <property type="project" value="InterPro"/>
</dbReference>
<organism evidence="10 11">
    <name type="scientific">Macrophomina phaseolina (strain MS6)</name>
    <name type="common">Charcoal rot fungus</name>
    <dbReference type="NCBI Taxonomy" id="1126212"/>
    <lineage>
        <taxon>Eukaryota</taxon>
        <taxon>Fungi</taxon>
        <taxon>Dikarya</taxon>
        <taxon>Ascomycota</taxon>
        <taxon>Pezizomycotina</taxon>
        <taxon>Dothideomycetes</taxon>
        <taxon>Dothideomycetes incertae sedis</taxon>
        <taxon>Botryosphaeriales</taxon>
        <taxon>Botryosphaeriaceae</taxon>
        <taxon>Macrophomina</taxon>
    </lineage>
</organism>
<comment type="caution">
    <text evidence="10">The sequence shown here is derived from an EMBL/GenBank/DDBJ whole genome shotgun (WGS) entry which is preliminary data.</text>
</comment>
<evidence type="ECO:0000256" key="5">
    <source>
        <dbReference type="ARBA" id="ARBA00023125"/>
    </source>
</evidence>
<dbReference type="PROSITE" id="PS50048">
    <property type="entry name" value="ZN2_CY6_FUNGAL_2"/>
    <property type="match status" value="1"/>
</dbReference>
<keyword evidence="4" id="KW-0805">Transcription regulation</keyword>
<keyword evidence="7" id="KW-0539">Nucleus</keyword>
<feature type="domain" description="Zn(2)-C6 fungal-type" evidence="9">
    <location>
        <begin position="13"/>
        <end position="40"/>
    </location>
</feature>
<dbReference type="GO" id="GO:0045944">
    <property type="term" value="P:positive regulation of transcription by RNA polymerase II"/>
    <property type="evidence" value="ECO:0007669"/>
    <property type="project" value="TreeGrafter"/>
</dbReference>
<dbReference type="PANTHER" id="PTHR47782">
    <property type="entry name" value="ZN(II)2CYS6 TRANSCRIPTION FACTOR (EUROFUNG)-RELATED"/>
    <property type="match status" value="1"/>
</dbReference>
<dbReference type="PROSITE" id="PS00463">
    <property type="entry name" value="ZN2_CY6_FUNGAL_1"/>
    <property type="match status" value="1"/>
</dbReference>
<dbReference type="Pfam" id="PF04082">
    <property type="entry name" value="Fungal_trans"/>
    <property type="match status" value="1"/>
</dbReference>
<protein>
    <recommendedName>
        <fullName evidence="9">Zn(2)-C6 fungal-type domain-containing protein</fullName>
    </recommendedName>
</protein>
<feature type="compositionally biased region" description="Low complexity" evidence="8">
    <location>
        <begin position="70"/>
        <end position="96"/>
    </location>
</feature>
<dbReference type="VEuPathDB" id="FungiDB:MPH_06173"/>
<comment type="subcellular location">
    <subcellularLocation>
        <location evidence="1">Nucleus</location>
    </subcellularLocation>
</comment>
<sequence>MPLNPQQPKKPVACVRCRNQKVKCDGVVPCGKCVKAGVPCEDGATSERRYILHLEGRVHELEALVSRLQAPSGPSASASSHPPDHYPANSPANSSAHHARTPPTPRIGPDQPLAHEVGLLSLQAANSPKYLGPSSGVSFARLVFASAPHTQGLSTQFSADLPQHQLPDPICATGLPSPRESYRFIGAYLDQFSHLYPFLDELYIDQLVEKCSSKPSTATDTDMCTLYLVIAIGSRSLESQLGSDFASTSYMAAAMKLIANVPLHESIQGVQIMLLLVISSFCFPGSLNAWFLTHTILASCLDLGLQRKQTPDTAGIGSNQRFGGTVTSHDIRSSIFWSAYSLDRTLCTTLGRPLTLRDEALDIEFPGQQGSDEIDLDAIEGAVQCLDSLQAASPTTGEGHRRPHQSKRMRTDNDSLETFYPANWSFRFDRIVAEVKLMIHRVAQSPKRFPWPTDLENWQKTVHSSCQKLLENAKQALSQRARGIPRTLSYRVLPSLELKYHQCILLLYRPSPAFPRPSLESLSICFDSATETVRIYYELHRFGQMMNSWLTAHTIFVSGITMLYCLWIGPSIREKSRDCFEEHSTRCSETLGALGKTWSVAKDAKLKFDRLADATKESWKRREESTALQTGELPGVSGEEQQSRNEDCVTNMGWADQSSNVLFNSTDFIADELGDVSGWFDLEWFETFGVEVRTQRLVNHLFRRISTSGQPRVAVLYQALDPPIINGVQKPKKPGGYRDSGADIAYVLREQGGISVATPTLNPDPAKDADWVFPDHEQGILAAVQAGATCLWANTILFANHPLQTSPALAPYLDRLHVVGQPPRFVDAYDDKNYVNSALRRHGTAAFTLPRSSIVSAAEDLAATLQRDGITAWPVVAKPIRGRGSHGVKLCADLAQLREHATRLFAESPSFMVEQFLAGQEATVTVMPPSPGNPDGGYWAMPAVVRFNHVDGIAPYNGAVAVTANSRAVGEEEAASDPAFGRT</sequence>
<dbReference type="OrthoDB" id="9970124at2759"/>
<gene>
    <name evidence="10" type="ORF">MPH_06173</name>
</gene>
<dbReference type="SMART" id="SM00066">
    <property type="entry name" value="GAL4"/>
    <property type="match status" value="1"/>
</dbReference>
<dbReference type="GO" id="GO:0043565">
    <property type="term" value="F:sequence-specific DNA binding"/>
    <property type="evidence" value="ECO:0007669"/>
    <property type="project" value="TreeGrafter"/>
</dbReference>
<dbReference type="GO" id="GO:0005634">
    <property type="term" value="C:nucleus"/>
    <property type="evidence" value="ECO:0007669"/>
    <property type="project" value="UniProtKB-SubCell"/>
</dbReference>
<feature type="region of interest" description="Disordered" evidence="8">
    <location>
        <begin position="391"/>
        <end position="412"/>
    </location>
</feature>
<evidence type="ECO:0000256" key="6">
    <source>
        <dbReference type="ARBA" id="ARBA00023163"/>
    </source>
</evidence>
<feature type="region of interest" description="Disordered" evidence="8">
    <location>
        <begin position="622"/>
        <end position="644"/>
    </location>
</feature>
<evidence type="ECO:0000313" key="11">
    <source>
        <dbReference type="Proteomes" id="UP000007129"/>
    </source>
</evidence>
<dbReference type="Gene3D" id="4.10.240.10">
    <property type="entry name" value="Zn(2)-C6 fungal-type DNA-binding domain"/>
    <property type="match status" value="1"/>
</dbReference>
<keyword evidence="6" id="KW-0804">Transcription</keyword>
<dbReference type="PANTHER" id="PTHR47782:SF12">
    <property type="entry name" value="ZN(II)2CYS6 TRANSCRIPTION FACTOR (EUROFUNG)"/>
    <property type="match status" value="1"/>
</dbReference>
<evidence type="ECO:0000259" key="9">
    <source>
        <dbReference type="PROSITE" id="PS50048"/>
    </source>
</evidence>
<reference evidence="10 11" key="1">
    <citation type="journal article" date="2012" name="BMC Genomics">
        <title>Tools to kill: Genome of one of the most destructive plant pathogenic fungi Macrophomina phaseolina.</title>
        <authorList>
            <person name="Islam M.S."/>
            <person name="Haque M.S."/>
            <person name="Islam M.M."/>
            <person name="Emdad E.M."/>
            <person name="Halim A."/>
            <person name="Hossen Q.M.M."/>
            <person name="Hossain M.Z."/>
            <person name="Ahmed B."/>
            <person name="Rahim S."/>
            <person name="Rahman M.S."/>
            <person name="Alam M.M."/>
            <person name="Hou S."/>
            <person name="Wan X."/>
            <person name="Saito J.A."/>
            <person name="Alam M."/>
        </authorList>
    </citation>
    <scope>NUCLEOTIDE SEQUENCE [LARGE SCALE GENOMIC DNA]</scope>
    <source>
        <strain evidence="10 11">MS6</strain>
    </source>
</reference>
<dbReference type="Pfam" id="PF00172">
    <property type="entry name" value="Zn_clus"/>
    <property type="match status" value="1"/>
</dbReference>
<dbReference type="eggNOG" id="ENOG502SHT0">
    <property type="taxonomic scope" value="Eukaryota"/>
</dbReference>
<dbReference type="EMBL" id="AHHD01000266">
    <property type="protein sequence ID" value="EKG16592.1"/>
    <property type="molecule type" value="Genomic_DNA"/>
</dbReference>
<evidence type="ECO:0000256" key="7">
    <source>
        <dbReference type="ARBA" id="ARBA00023242"/>
    </source>
</evidence>
<dbReference type="InterPro" id="IPR036864">
    <property type="entry name" value="Zn2-C6_fun-type_DNA-bd_sf"/>
</dbReference>
<keyword evidence="2" id="KW-0479">Metal-binding</keyword>
<dbReference type="SUPFAM" id="SSF57701">
    <property type="entry name" value="Zn2/Cys6 DNA-binding domain"/>
    <property type="match status" value="1"/>
</dbReference>
<keyword evidence="3" id="KW-0862">Zinc</keyword>
<dbReference type="InterPro" id="IPR001138">
    <property type="entry name" value="Zn2Cys6_DnaBD"/>
</dbReference>
<proteinExistence type="predicted"/>
<dbReference type="AlphaFoldDB" id="K2RV71"/>
<dbReference type="GO" id="GO:0000981">
    <property type="term" value="F:DNA-binding transcription factor activity, RNA polymerase II-specific"/>
    <property type="evidence" value="ECO:0007669"/>
    <property type="project" value="InterPro"/>
</dbReference>